<organism evidence="2 3">
    <name type="scientific">Candidatus Ornithomonoglobus merdipullorum</name>
    <dbReference type="NCBI Taxonomy" id="2840895"/>
    <lineage>
        <taxon>Bacteria</taxon>
        <taxon>Bacillati</taxon>
        <taxon>Bacillota</taxon>
        <taxon>Clostridia</taxon>
        <taxon>Candidatus Ornithomonoglobus</taxon>
    </lineage>
</organism>
<dbReference type="EMBL" id="DVNB01000086">
    <property type="protein sequence ID" value="HIU57785.1"/>
    <property type="molecule type" value="Genomic_DNA"/>
</dbReference>
<dbReference type="Proteomes" id="UP000824109">
    <property type="component" value="Unassembled WGS sequence"/>
</dbReference>
<gene>
    <name evidence="2" type="ORF">IAA61_08260</name>
</gene>
<dbReference type="AlphaFoldDB" id="A0A9D1SF69"/>
<protein>
    <submittedName>
        <fullName evidence="2">Uncharacterized protein</fullName>
    </submittedName>
</protein>
<evidence type="ECO:0000313" key="3">
    <source>
        <dbReference type="Proteomes" id="UP000824109"/>
    </source>
</evidence>
<keyword evidence="1" id="KW-0732">Signal</keyword>
<reference evidence="2" key="2">
    <citation type="journal article" date="2021" name="PeerJ">
        <title>Extensive microbial diversity within the chicken gut microbiome revealed by metagenomics and culture.</title>
        <authorList>
            <person name="Gilroy R."/>
            <person name="Ravi A."/>
            <person name="Getino M."/>
            <person name="Pursley I."/>
            <person name="Horton D.L."/>
            <person name="Alikhan N.F."/>
            <person name="Baker D."/>
            <person name="Gharbi K."/>
            <person name="Hall N."/>
            <person name="Watson M."/>
            <person name="Adriaenssens E.M."/>
            <person name="Foster-Nyarko E."/>
            <person name="Jarju S."/>
            <person name="Secka A."/>
            <person name="Antonio M."/>
            <person name="Oren A."/>
            <person name="Chaudhuri R.R."/>
            <person name="La Ragione R."/>
            <person name="Hildebrand F."/>
            <person name="Pallen M.J."/>
        </authorList>
    </citation>
    <scope>NUCLEOTIDE SEQUENCE</scope>
    <source>
        <strain evidence="2">USAMLcec3-3695</strain>
    </source>
</reference>
<feature type="signal peptide" evidence="1">
    <location>
        <begin position="1"/>
        <end position="25"/>
    </location>
</feature>
<reference evidence="2" key="1">
    <citation type="submission" date="2020-10" db="EMBL/GenBank/DDBJ databases">
        <authorList>
            <person name="Gilroy R."/>
        </authorList>
    </citation>
    <scope>NUCLEOTIDE SEQUENCE</scope>
    <source>
        <strain evidence="2">USAMLcec3-3695</strain>
    </source>
</reference>
<accession>A0A9D1SF69</accession>
<evidence type="ECO:0000256" key="1">
    <source>
        <dbReference type="SAM" id="SignalP"/>
    </source>
</evidence>
<name>A0A9D1SF69_9FIRM</name>
<feature type="chain" id="PRO_5038920165" evidence="1">
    <location>
        <begin position="26"/>
        <end position="560"/>
    </location>
</feature>
<comment type="caution">
    <text evidence="2">The sequence shown here is derived from an EMBL/GenBank/DDBJ whole genome shotgun (WGS) entry which is preliminary data.</text>
</comment>
<sequence>MKKSIQLTAAAVLTAVLCSCGIHTAGNSDDKVITSESAVNFDPSAPEINFTAQTHDENGKPMYYLFDDNPEHLNDRFLADGAVPSSIAHFEDLTPGIYTVFSYHHRGYSVDFQADLYYDAAFSTDSGGSFKILALGIDKNWDWNQAWADYTGTSVQMPMFMRTFNCTCGDTCTCMTENGTCIDQNCPAIIRGESRQPKTQLFTSLNRETPVSAGSPLFLSDIERRLTAEDINHFRYGGYNEPMWMMLRFEVVSGTVTFDTLAYQNKYAARANFSTLKKGPFDNEPQYKGIANNAPIVTAEFDYTITDDTPAGPVPATVRNMRVPNGYTIPDGTFATNVNIWREEEPIAAQSDLMILEYRDDTKLGLYGENVTNKDNIWRFDASHTKTYSDTYTASDKELIEGYGVMTGGDFVPNSEMSALNYPTGSEISTDDFYRLTACNLGNFGVTSRYVIHLKNAGSAARKFKFDMSSIAGQVYRFSQTASDGTVVYDDGGSYYMKNFDDDPAEDPASTSEPKARLKAAEYSDTLTFDAAPGSEYDITIEITTLTGCTAPMHNTMSVE</sequence>
<evidence type="ECO:0000313" key="2">
    <source>
        <dbReference type="EMBL" id="HIU57785.1"/>
    </source>
</evidence>
<dbReference type="PROSITE" id="PS51257">
    <property type="entry name" value="PROKAR_LIPOPROTEIN"/>
    <property type="match status" value="1"/>
</dbReference>
<proteinExistence type="predicted"/>